<protein>
    <recommendedName>
        <fullName evidence="6 15">tRNA (guanine-N(1)-)-methyltransferase</fullName>
        <ecNumber evidence="5 15">2.1.1.228</ecNumber>
    </recommendedName>
    <alternativeName>
        <fullName evidence="12 15">M1G-methyltransferase</fullName>
    </alternativeName>
    <alternativeName>
        <fullName evidence="13 15">tRNA [GM37] methyltransferase</fullName>
    </alternativeName>
</protein>
<proteinExistence type="inferred from homology"/>
<evidence type="ECO:0000256" key="8">
    <source>
        <dbReference type="ARBA" id="ARBA00022603"/>
    </source>
</evidence>
<comment type="similarity">
    <text evidence="3 15 17">Belongs to the RNA methyltransferase TrmD family.</text>
</comment>
<dbReference type="InterPro" id="IPR029028">
    <property type="entry name" value="Alpha/beta_knot_MTases"/>
</dbReference>
<evidence type="ECO:0000256" key="11">
    <source>
        <dbReference type="ARBA" id="ARBA00022694"/>
    </source>
</evidence>
<comment type="function">
    <text evidence="1 15 17">Specifically methylates guanosine-37 in various tRNAs.</text>
</comment>
<accession>A0A2A9HGV0</accession>
<evidence type="ECO:0000256" key="12">
    <source>
        <dbReference type="ARBA" id="ARBA00029736"/>
    </source>
</evidence>
<dbReference type="FunFam" id="3.40.1280.10:FF:000001">
    <property type="entry name" value="tRNA (guanine-N(1)-)-methyltransferase"/>
    <property type="match status" value="1"/>
</dbReference>
<dbReference type="PIRSF" id="PIRSF000386">
    <property type="entry name" value="tRNA_mtase"/>
    <property type="match status" value="1"/>
</dbReference>
<dbReference type="RefSeq" id="WP_098503600.1">
    <property type="nucleotide sequence ID" value="NZ_PDJQ01000001.1"/>
</dbReference>
<keyword evidence="10 15" id="KW-0949">S-adenosyl-L-methionine</keyword>
<evidence type="ECO:0000256" key="6">
    <source>
        <dbReference type="ARBA" id="ARBA00014679"/>
    </source>
</evidence>
<evidence type="ECO:0000256" key="7">
    <source>
        <dbReference type="ARBA" id="ARBA00022490"/>
    </source>
</evidence>
<comment type="subcellular location">
    <subcellularLocation>
        <location evidence="2 15 17">Cytoplasm</location>
    </subcellularLocation>
</comment>
<feature type="compositionally biased region" description="Basic and acidic residues" evidence="18">
    <location>
        <begin position="218"/>
        <end position="231"/>
    </location>
</feature>
<feature type="binding site" evidence="15 16">
    <location>
        <position position="113"/>
    </location>
    <ligand>
        <name>S-adenosyl-L-methionine</name>
        <dbReference type="ChEBI" id="CHEBI:59789"/>
    </ligand>
</feature>
<dbReference type="PANTHER" id="PTHR46417">
    <property type="entry name" value="TRNA (GUANINE-N(1)-)-METHYLTRANSFERASE"/>
    <property type="match status" value="1"/>
</dbReference>
<dbReference type="NCBIfam" id="NF000648">
    <property type="entry name" value="PRK00026.1"/>
    <property type="match status" value="1"/>
</dbReference>
<organism evidence="20 21">
    <name type="scientific">Tepidiforma thermophila (strain KCTC 52669 / CGMCC 1.13589 / G233)</name>
    <dbReference type="NCBI Taxonomy" id="2761530"/>
    <lineage>
        <taxon>Bacteria</taxon>
        <taxon>Bacillati</taxon>
        <taxon>Chloroflexota</taxon>
        <taxon>Tepidiformia</taxon>
        <taxon>Tepidiformales</taxon>
        <taxon>Tepidiformaceae</taxon>
        <taxon>Tepidiforma</taxon>
    </lineage>
</organism>
<evidence type="ECO:0000256" key="17">
    <source>
        <dbReference type="RuleBase" id="RU003464"/>
    </source>
</evidence>
<evidence type="ECO:0000256" key="5">
    <source>
        <dbReference type="ARBA" id="ARBA00012807"/>
    </source>
</evidence>
<dbReference type="NCBIfam" id="TIGR00088">
    <property type="entry name" value="trmD"/>
    <property type="match status" value="1"/>
</dbReference>
<keyword evidence="11 15" id="KW-0819">tRNA processing</keyword>
<keyword evidence="8 15" id="KW-0489">Methyltransferase</keyword>
<feature type="binding site" evidence="15 16">
    <location>
        <begin position="133"/>
        <end position="138"/>
    </location>
    <ligand>
        <name>S-adenosyl-L-methionine</name>
        <dbReference type="ChEBI" id="CHEBI:59789"/>
    </ligand>
</feature>
<dbReference type="HAMAP" id="MF_00605">
    <property type="entry name" value="TrmD"/>
    <property type="match status" value="1"/>
</dbReference>
<evidence type="ECO:0000256" key="18">
    <source>
        <dbReference type="SAM" id="MobiDB-lite"/>
    </source>
</evidence>
<evidence type="ECO:0000256" key="10">
    <source>
        <dbReference type="ARBA" id="ARBA00022691"/>
    </source>
</evidence>
<dbReference type="PANTHER" id="PTHR46417:SF1">
    <property type="entry name" value="TRNA (GUANINE-N(1)-)-METHYLTRANSFERASE"/>
    <property type="match status" value="1"/>
</dbReference>
<evidence type="ECO:0000256" key="14">
    <source>
        <dbReference type="ARBA" id="ARBA00047783"/>
    </source>
</evidence>
<dbReference type="Pfam" id="PF01746">
    <property type="entry name" value="tRNA_m1G_MT"/>
    <property type="match status" value="1"/>
</dbReference>
<comment type="caution">
    <text evidence="20">The sequence shown here is derived from an EMBL/GenBank/DDBJ whole genome shotgun (WGS) entry which is preliminary data.</text>
</comment>
<feature type="region of interest" description="Disordered" evidence="18">
    <location>
        <begin position="218"/>
        <end position="248"/>
    </location>
</feature>
<evidence type="ECO:0000256" key="9">
    <source>
        <dbReference type="ARBA" id="ARBA00022679"/>
    </source>
</evidence>
<evidence type="ECO:0000256" key="1">
    <source>
        <dbReference type="ARBA" id="ARBA00002634"/>
    </source>
</evidence>
<dbReference type="SUPFAM" id="SSF75217">
    <property type="entry name" value="alpha/beta knot"/>
    <property type="match status" value="1"/>
</dbReference>
<evidence type="ECO:0000313" key="21">
    <source>
        <dbReference type="Proteomes" id="UP000223071"/>
    </source>
</evidence>
<gene>
    <name evidence="15" type="primary">trmD</name>
    <name evidence="20" type="ORF">A9A59_1409</name>
</gene>
<evidence type="ECO:0000313" key="20">
    <source>
        <dbReference type="EMBL" id="PFG74196.1"/>
    </source>
</evidence>
<dbReference type="InterPro" id="IPR016009">
    <property type="entry name" value="tRNA_MeTrfase_TRMD/TRM10"/>
</dbReference>
<feature type="domain" description="tRNA methyltransferase TRMD/TRM10-type" evidence="19">
    <location>
        <begin position="1"/>
        <end position="225"/>
    </location>
</feature>
<evidence type="ECO:0000256" key="2">
    <source>
        <dbReference type="ARBA" id="ARBA00004496"/>
    </source>
</evidence>
<keyword evidence="21" id="KW-1185">Reference proteome</keyword>
<dbReference type="Gene3D" id="3.40.1280.10">
    <property type="match status" value="1"/>
</dbReference>
<comment type="subunit">
    <text evidence="4 15 17">Homodimer.</text>
</comment>
<evidence type="ECO:0000256" key="3">
    <source>
        <dbReference type="ARBA" id="ARBA00007630"/>
    </source>
</evidence>
<name>A0A2A9HGV0_TEPT2</name>
<dbReference type="Proteomes" id="UP000223071">
    <property type="component" value="Unassembled WGS sequence"/>
</dbReference>
<comment type="catalytic activity">
    <reaction evidence="14 15 17">
        <text>guanosine(37) in tRNA + S-adenosyl-L-methionine = N(1)-methylguanosine(37) in tRNA + S-adenosyl-L-homocysteine + H(+)</text>
        <dbReference type="Rhea" id="RHEA:36899"/>
        <dbReference type="Rhea" id="RHEA-COMP:10145"/>
        <dbReference type="Rhea" id="RHEA-COMP:10147"/>
        <dbReference type="ChEBI" id="CHEBI:15378"/>
        <dbReference type="ChEBI" id="CHEBI:57856"/>
        <dbReference type="ChEBI" id="CHEBI:59789"/>
        <dbReference type="ChEBI" id="CHEBI:73542"/>
        <dbReference type="ChEBI" id="CHEBI:74269"/>
        <dbReference type="EC" id="2.1.1.228"/>
    </reaction>
</comment>
<dbReference type="FunFam" id="1.10.1270.20:FF:000004">
    <property type="entry name" value="tRNA (guanine-N(1)-)-methyltransferase"/>
    <property type="match status" value="1"/>
</dbReference>
<keyword evidence="9 15" id="KW-0808">Transferase</keyword>
<dbReference type="GO" id="GO:0052906">
    <property type="term" value="F:tRNA (guanine(37)-N1)-methyltransferase activity"/>
    <property type="evidence" value="ECO:0007669"/>
    <property type="project" value="UniProtKB-UniRule"/>
</dbReference>
<evidence type="ECO:0000256" key="13">
    <source>
        <dbReference type="ARBA" id="ARBA00033392"/>
    </source>
</evidence>
<dbReference type="GO" id="GO:0005829">
    <property type="term" value="C:cytosol"/>
    <property type="evidence" value="ECO:0007669"/>
    <property type="project" value="TreeGrafter"/>
</dbReference>
<reference evidence="20 21" key="1">
    <citation type="submission" date="2017-09" db="EMBL/GenBank/DDBJ databases">
        <title>Sequencing the genomes of two abundant thermophiles in Great Basin hot springs: Thermocrinis jamiesonii and novel Chloroflexi Thermoflexus hugenholtzii.</title>
        <authorList>
            <person name="Hedlund B."/>
        </authorList>
    </citation>
    <scope>NUCLEOTIDE SEQUENCE [LARGE SCALE GENOMIC DNA]</scope>
    <source>
        <strain evidence="20 21">G233</strain>
    </source>
</reference>
<keyword evidence="7 15" id="KW-0963">Cytoplasm</keyword>
<dbReference type="InterPro" id="IPR002649">
    <property type="entry name" value="tRNA_m1G_MeTrfase_TrmD"/>
</dbReference>
<dbReference type="EMBL" id="PDJQ01000001">
    <property type="protein sequence ID" value="PFG74196.1"/>
    <property type="molecule type" value="Genomic_DNA"/>
</dbReference>
<dbReference type="EC" id="2.1.1.228" evidence="5 15"/>
<dbReference type="AlphaFoldDB" id="A0A2A9HGV0"/>
<evidence type="ECO:0000256" key="15">
    <source>
        <dbReference type="HAMAP-Rule" id="MF_00605"/>
    </source>
</evidence>
<dbReference type="Gene3D" id="1.10.1270.20">
    <property type="entry name" value="tRNA(m1g37)methyltransferase, domain 2"/>
    <property type="match status" value="1"/>
</dbReference>
<evidence type="ECO:0000256" key="16">
    <source>
        <dbReference type="PIRSR" id="PIRSR000386-1"/>
    </source>
</evidence>
<dbReference type="GO" id="GO:0002939">
    <property type="term" value="P:tRNA N1-guanine methylation"/>
    <property type="evidence" value="ECO:0007669"/>
    <property type="project" value="TreeGrafter"/>
</dbReference>
<dbReference type="CDD" id="cd18080">
    <property type="entry name" value="TrmD-like"/>
    <property type="match status" value="1"/>
</dbReference>
<evidence type="ECO:0000256" key="4">
    <source>
        <dbReference type="ARBA" id="ARBA00011738"/>
    </source>
</evidence>
<dbReference type="InterPro" id="IPR023148">
    <property type="entry name" value="tRNA_m1G_MeTrfase_C_sf"/>
</dbReference>
<dbReference type="InterPro" id="IPR029026">
    <property type="entry name" value="tRNA_m1G_MTases_N"/>
</dbReference>
<evidence type="ECO:0000259" key="19">
    <source>
        <dbReference type="Pfam" id="PF01746"/>
    </source>
</evidence>
<sequence>MRIDVLTLFPEAFRGPLDVSIVKRAREDGLLDLHIHDIREHATDRHRTVDDYPFGGGQGMVMRVDVLDRALEHVRAQAPERGLVVYLTPAGERLNDRIVRELAAEPRLILVCGRYEGVDERFVEHCVDREISIGDYVLTGGELPAMVLIDAVTRHIPGALGDAVSPEEESFADGLLEHPQYTRPAEYRGWRVPEVLLSGHHAKIAAWRREQRLARTRERRPDLLEGAEGERAPWPGSGAADEVDEGIV</sequence>